<organism evidence="2 3">
    <name type="scientific">Malus domestica</name>
    <name type="common">Apple</name>
    <name type="synonym">Pyrus malus</name>
    <dbReference type="NCBI Taxonomy" id="3750"/>
    <lineage>
        <taxon>Eukaryota</taxon>
        <taxon>Viridiplantae</taxon>
        <taxon>Streptophyta</taxon>
        <taxon>Embryophyta</taxon>
        <taxon>Tracheophyta</taxon>
        <taxon>Spermatophyta</taxon>
        <taxon>Magnoliopsida</taxon>
        <taxon>eudicotyledons</taxon>
        <taxon>Gunneridae</taxon>
        <taxon>Pentapetalae</taxon>
        <taxon>rosids</taxon>
        <taxon>fabids</taxon>
        <taxon>Rosales</taxon>
        <taxon>Rosaceae</taxon>
        <taxon>Amygdaloideae</taxon>
        <taxon>Maleae</taxon>
        <taxon>Malus</taxon>
    </lineage>
</organism>
<accession>A0A498JYP4</accession>
<sequence length="124" mass="13403">MASFYRSALMARALTLTSLNSLNPAAMASPFASATRTVPCATSSSVTRTPCSGHFKLSTKLACILVPPSFVLFPFPLLSGNCIVVFSTEAERERCPGSTKLYCTTLLLPCVPMAYKLLFVKRFP</sequence>
<protein>
    <submittedName>
        <fullName evidence="2">Uncharacterized protein</fullName>
    </submittedName>
</protein>
<name>A0A498JYP4_MALDO</name>
<dbReference type="Gramene" id="mRNA:MD05G0024400">
    <property type="protein sequence ID" value="mRNA:MD05G0024400"/>
    <property type="gene ID" value="MD05G0024400"/>
</dbReference>
<feature type="signal peptide" evidence="1">
    <location>
        <begin position="1"/>
        <end position="28"/>
    </location>
</feature>
<evidence type="ECO:0000256" key="1">
    <source>
        <dbReference type="SAM" id="SignalP"/>
    </source>
</evidence>
<evidence type="ECO:0000313" key="3">
    <source>
        <dbReference type="Proteomes" id="UP000290289"/>
    </source>
</evidence>
<evidence type="ECO:0000313" key="2">
    <source>
        <dbReference type="EMBL" id="RXI00197.1"/>
    </source>
</evidence>
<dbReference type="AlphaFoldDB" id="A0A498JYP4"/>
<gene>
    <name evidence="2" type="ORF">DVH24_037745</name>
</gene>
<keyword evidence="1" id="KW-0732">Signal</keyword>
<dbReference type="EMBL" id="RDQH01000331">
    <property type="protein sequence ID" value="RXI00197.1"/>
    <property type="molecule type" value="Genomic_DNA"/>
</dbReference>
<dbReference type="Proteomes" id="UP000290289">
    <property type="component" value="Chromosome 5"/>
</dbReference>
<reference evidence="2 3" key="1">
    <citation type="submission" date="2018-10" db="EMBL/GenBank/DDBJ databases">
        <title>A high-quality apple genome assembly.</title>
        <authorList>
            <person name="Hu J."/>
        </authorList>
    </citation>
    <scope>NUCLEOTIDE SEQUENCE [LARGE SCALE GENOMIC DNA]</scope>
    <source>
        <strain evidence="3">cv. HFTH1</strain>
        <tissue evidence="2">Young leaf</tissue>
    </source>
</reference>
<proteinExistence type="predicted"/>
<comment type="caution">
    <text evidence="2">The sequence shown here is derived from an EMBL/GenBank/DDBJ whole genome shotgun (WGS) entry which is preliminary data.</text>
</comment>
<feature type="chain" id="PRO_5019823001" evidence="1">
    <location>
        <begin position="29"/>
        <end position="124"/>
    </location>
</feature>
<keyword evidence="3" id="KW-1185">Reference proteome</keyword>